<protein>
    <submittedName>
        <fullName evidence="1">Uncharacterized protein</fullName>
    </submittedName>
</protein>
<dbReference type="AlphaFoldDB" id="A0A8R7TBC7"/>
<reference evidence="1" key="3">
    <citation type="submission" date="2022-06" db="UniProtKB">
        <authorList>
            <consortium name="EnsemblPlants"/>
        </authorList>
    </citation>
    <scope>IDENTIFICATION</scope>
</reference>
<keyword evidence="2" id="KW-1185">Reference proteome</keyword>
<proteinExistence type="predicted"/>
<evidence type="ECO:0000313" key="2">
    <source>
        <dbReference type="Proteomes" id="UP000015106"/>
    </source>
</evidence>
<evidence type="ECO:0000313" key="1">
    <source>
        <dbReference type="EnsemblPlants" id="TuG1812G0100004824.01.T01.cds264677"/>
    </source>
</evidence>
<sequence length="58" mass="6843">MDYSLNCLDFLLEIARTNLRQLIKQYPFEQLKVKYSCLVIPVMLLYLSFVAQDVDSHC</sequence>
<accession>A0A8R7TBC7</accession>
<reference evidence="2" key="1">
    <citation type="journal article" date="2013" name="Nature">
        <title>Draft genome of the wheat A-genome progenitor Triticum urartu.</title>
        <authorList>
            <person name="Ling H.Q."/>
            <person name="Zhao S."/>
            <person name="Liu D."/>
            <person name="Wang J."/>
            <person name="Sun H."/>
            <person name="Zhang C."/>
            <person name="Fan H."/>
            <person name="Li D."/>
            <person name="Dong L."/>
            <person name="Tao Y."/>
            <person name="Gao C."/>
            <person name="Wu H."/>
            <person name="Li Y."/>
            <person name="Cui Y."/>
            <person name="Guo X."/>
            <person name="Zheng S."/>
            <person name="Wang B."/>
            <person name="Yu K."/>
            <person name="Liang Q."/>
            <person name="Yang W."/>
            <person name="Lou X."/>
            <person name="Chen J."/>
            <person name="Feng M."/>
            <person name="Jian J."/>
            <person name="Zhang X."/>
            <person name="Luo G."/>
            <person name="Jiang Y."/>
            <person name="Liu J."/>
            <person name="Wang Z."/>
            <person name="Sha Y."/>
            <person name="Zhang B."/>
            <person name="Wu H."/>
            <person name="Tang D."/>
            <person name="Shen Q."/>
            <person name="Xue P."/>
            <person name="Zou S."/>
            <person name="Wang X."/>
            <person name="Liu X."/>
            <person name="Wang F."/>
            <person name="Yang Y."/>
            <person name="An X."/>
            <person name="Dong Z."/>
            <person name="Zhang K."/>
            <person name="Zhang X."/>
            <person name="Luo M.C."/>
            <person name="Dvorak J."/>
            <person name="Tong Y."/>
            <person name="Wang J."/>
            <person name="Yang H."/>
            <person name="Li Z."/>
            <person name="Wang D."/>
            <person name="Zhang A."/>
            <person name="Wang J."/>
        </authorList>
    </citation>
    <scope>NUCLEOTIDE SEQUENCE</scope>
    <source>
        <strain evidence="2">cv. G1812</strain>
    </source>
</reference>
<dbReference type="Gramene" id="TuG1812G0100004824.01.T01">
    <property type="protein sequence ID" value="TuG1812G0100004824.01.T01.cds264677"/>
    <property type="gene ID" value="TuG1812G0100004824.01"/>
</dbReference>
<dbReference type="EnsemblPlants" id="TuG1812G0100004824.01.T01">
    <property type="protein sequence ID" value="TuG1812G0100004824.01.T01.cds264677"/>
    <property type="gene ID" value="TuG1812G0100004824.01"/>
</dbReference>
<name>A0A8R7TBC7_TRIUA</name>
<reference evidence="1" key="2">
    <citation type="submission" date="2018-03" db="EMBL/GenBank/DDBJ databases">
        <title>The Triticum urartu genome reveals the dynamic nature of wheat genome evolution.</title>
        <authorList>
            <person name="Ling H."/>
            <person name="Ma B."/>
            <person name="Shi X."/>
            <person name="Liu H."/>
            <person name="Dong L."/>
            <person name="Sun H."/>
            <person name="Cao Y."/>
            <person name="Gao Q."/>
            <person name="Zheng S."/>
            <person name="Li Y."/>
            <person name="Yu Y."/>
            <person name="Du H."/>
            <person name="Qi M."/>
            <person name="Li Y."/>
            <person name="Yu H."/>
            <person name="Cui Y."/>
            <person name="Wang N."/>
            <person name="Chen C."/>
            <person name="Wu H."/>
            <person name="Zhao Y."/>
            <person name="Zhang J."/>
            <person name="Li Y."/>
            <person name="Zhou W."/>
            <person name="Zhang B."/>
            <person name="Hu W."/>
            <person name="Eijk M."/>
            <person name="Tang J."/>
            <person name="Witsenboer H."/>
            <person name="Zhao S."/>
            <person name="Li Z."/>
            <person name="Zhang A."/>
            <person name="Wang D."/>
            <person name="Liang C."/>
        </authorList>
    </citation>
    <scope>NUCLEOTIDE SEQUENCE [LARGE SCALE GENOMIC DNA]</scope>
    <source>
        <strain evidence="1">cv. G1812</strain>
    </source>
</reference>
<organism evidence="1 2">
    <name type="scientific">Triticum urartu</name>
    <name type="common">Red wild einkorn</name>
    <name type="synonym">Crithodium urartu</name>
    <dbReference type="NCBI Taxonomy" id="4572"/>
    <lineage>
        <taxon>Eukaryota</taxon>
        <taxon>Viridiplantae</taxon>
        <taxon>Streptophyta</taxon>
        <taxon>Embryophyta</taxon>
        <taxon>Tracheophyta</taxon>
        <taxon>Spermatophyta</taxon>
        <taxon>Magnoliopsida</taxon>
        <taxon>Liliopsida</taxon>
        <taxon>Poales</taxon>
        <taxon>Poaceae</taxon>
        <taxon>BOP clade</taxon>
        <taxon>Pooideae</taxon>
        <taxon>Triticodae</taxon>
        <taxon>Triticeae</taxon>
        <taxon>Triticinae</taxon>
        <taxon>Triticum</taxon>
    </lineage>
</organism>
<dbReference type="Proteomes" id="UP000015106">
    <property type="component" value="Chromosome 1"/>
</dbReference>